<evidence type="ECO:0000313" key="1">
    <source>
        <dbReference type="EMBL" id="CAF2062929.1"/>
    </source>
</evidence>
<organism evidence="1">
    <name type="scientific">Brassica napus</name>
    <name type="common">Rape</name>
    <dbReference type="NCBI Taxonomy" id="3708"/>
    <lineage>
        <taxon>Eukaryota</taxon>
        <taxon>Viridiplantae</taxon>
        <taxon>Streptophyta</taxon>
        <taxon>Embryophyta</taxon>
        <taxon>Tracheophyta</taxon>
        <taxon>Spermatophyta</taxon>
        <taxon>Magnoliopsida</taxon>
        <taxon>eudicotyledons</taxon>
        <taxon>Gunneridae</taxon>
        <taxon>Pentapetalae</taxon>
        <taxon>rosids</taxon>
        <taxon>malvids</taxon>
        <taxon>Brassicales</taxon>
        <taxon>Brassicaceae</taxon>
        <taxon>Brassiceae</taxon>
        <taxon>Brassica</taxon>
    </lineage>
</organism>
<dbReference type="Proteomes" id="UP001295469">
    <property type="component" value="Chromosome C06"/>
</dbReference>
<name>A0A816QQ27_BRANA</name>
<dbReference type="EMBL" id="HG994370">
    <property type="protein sequence ID" value="CAF2062929.1"/>
    <property type="molecule type" value="Genomic_DNA"/>
</dbReference>
<protein>
    <submittedName>
        <fullName evidence="1">(rape) hypothetical protein</fullName>
    </submittedName>
</protein>
<dbReference type="AlphaFoldDB" id="A0A816QQ27"/>
<accession>A0A816QQ27</accession>
<sequence length="80" mass="9643">MAQWKLSNLATLEWSINLMITLNISKENVFYEPRARELKINVSETCGCKTNPFFDPKKTNPFWRLDQLIKTRRFHQYKSY</sequence>
<gene>
    <name evidence="1" type="ORF">DARMORV10_C06P40670.1</name>
</gene>
<reference evidence="1" key="1">
    <citation type="submission" date="2021-01" db="EMBL/GenBank/DDBJ databases">
        <authorList>
            <consortium name="Genoscope - CEA"/>
            <person name="William W."/>
        </authorList>
    </citation>
    <scope>NUCLEOTIDE SEQUENCE</scope>
</reference>
<proteinExistence type="predicted"/>